<dbReference type="InterPro" id="IPR001851">
    <property type="entry name" value="ABC_transp_permease"/>
</dbReference>
<evidence type="ECO:0000256" key="11">
    <source>
        <dbReference type="SAM" id="Phobius"/>
    </source>
</evidence>
<evidence type="ECO:0000256" key="8">
    <source>
        <dbReference type="ARBA" id="ARBA00023136"/>
    </source>
</evidence>
<evidence type="ECO:0000256" key="2">
    <source>
        <dbReference type="ARBA" id="ARBA00011262"/>
    </source>
</evidence>
<evidence type="ECO:0000313" key="13">
    <source>
        <dbReference type="Proteomes" id="UP000199086"/>
    </source>
</evidence>
<evidence type="ECO:0000256" key="7">
    <source>
        <dbReference type="ARBA" id="ARBA00022989"/>
    </source>
</evidence>
<keyword evidence="5" id="KW-0997">Cell inner membrane</keyword>
<protein>
    <recommendedName>
        <fullName evidence="10">Autoinducer 2 import system permease protein LsrC</fullName>
    </recommendedName>
</protein>
<dbReference type="Proteomes" id="UP000199086">
    <property type="component" value="Unassembled WGS sequence"/>
</dbReference>
<dbReference type="PANTHER" id="PTHR32196:SF29">
    <property type="entry name" value="AUTOINDUCER 2 IMPORT SYSTEM PERMEASE PROTEIN LSRC"/>
    <property type="match status" value="1"/>
</dbReference>
<feature type="transmembrane region" description="Helical" evidence="11">
    <location>
        <begin position="86"/>
        <end position="106"/>
    </location>
</feature>
<organism evidence="12 13">
    <name type="scientific">Raineyella antarctica</name>
    <dbReference type="NCBI Taxonomy" id="1577474"/>
    <lineage>
        <taxon>Bacteria</taxon>
        <taxon>Bacillati</taxon>
        <taxon>Actinomycetota</taxon>
        <taxon>Actinomycetes</taxon>
        <taxon>Propionibacteriales</taxon>
        <taxon>Propionibacteriaceae</taxon>
        <taxon>Raineyella</taxon>
    </lineage>
</organism>
<dbReference type="AlphaFoldDB" id="A0A1G6ISD8"/>
<dbReference type="PANTHER" id="PTHR32196">
    <property type="entry name" value="ABC TRANSPORTER PERMEASE PROTEIN YPHD-RELATED-RELATED"/>
    <property type="match status" value="1"/>
</dbReference>
<accession>A0A1G6ISD8</accession>
<feature type="transmembrane region" description="Helical" evidence="11">
    <location>
        <begin position="112"/>
        <end position="131"/>
    </location>
</feature>
<evidence type="ECO:0000256" key="10">
    <source>
        <dbReference type="ARBA" id="ARBA00039382"/>
    </source>
</evidence>
<keyword evidence="4" id="KW-1003">Cell membrane</keyword>
<dbReference type="EMBL" id="FMYF01000023">
    <property type="protein sequence ID" value="SDC09417.1"/>
    <property type="molecule type" value="Genomic_DNA"/>
</dbReference>
<comment type="subunit">
    <text evidence="2">The complex is composed of two ATP-binding proteins (LsrA), two transmembrane proteins (LsrC and LsrD) and a solute-binding protein (LsrB).</text>
</comment>
<keyword evidence="8 11" id="KW-0472">Membrane</keyword>
<comment type="subcellular location">
    <subcellularLocation>
        <location evidence="1">Cell membrane</location>
        <topology evidence="1">Multi-pass membrane protein</topology>
    </subcellularLocation>
</comment>
<dbReference type="OrthoDB" id="9792579at2"/>
<evidence type="ECO:0000313" key="12">
    <source>
        <dbReference type="EMBL" id="SDC09417.1"/>
    </source>
</evidence>
<dbReference type="GO" id="GO:0005886">
    <property type="term" value="C:plasma membrane"/>
    <property type="evidence" value="ECO:0007669"/>
    <property type="project" value="UniProtKB-SubCell"/>
</dbReference>
<evidence type="ECO:0000256" key="6">
    <source>
        <dbReference type="ARBA" id="ARBA00022692"/>
    </source>
</evidence>
<comment type="function">
    <text evidence="9">Part of the ABC transporter complex LsrABCD involved in autoinducer 2 (AI-2) import. Probably responsible for the translocation of the substrate across the membrane.</text>
</comment>
<dbReference type="GO" id="GO:0022857">
    <property type="term" value="F:transmembrane transporter activity"/>
    <property type="evidence" value="ECO:0007669"/>
    <property type="project" value="InterPro"/>
</dbReference>
<feature type="transmembrane region" description="Helical" evidence="11">
    <location>
        <begin position="34"/>
        <end position="54"/>
    </location>
</feature>
<evidence type="ECO:0000256" key="3">
    <source>
        <dbReference type="ARBA" id="ARBA00022448"/>
    </source>
</evidence>
<name>A0A1G6ISD8_9ACTN</name>
<dbReference type="RefSeq" id="WP_092613870.1">
    <property type="nucleotide sequence ID" value="NZ_FMYF01000023.1"/>
</dbReference>
<dbReference type="STRING" id="1577474.GA0111570_1232"/>
<gene>
    <name evidence="12" type="ORF">GA0111570_1232</name>
</gene>
<evidence type="ECO:0000256" key="4">
    <source>
        <dbReference type="ARBA" id="ARBA00022475"/>
    </source>
</evidence>
<reference evidence="12 13" key="1">
    <citation type="submission" date="2016-06" db="EMBL/GenBank/DDBJ databases">
        <authorList>
            <person name="Olsen C.W."/>
            <person name="Carey S."/>
            <person name="Hinshaw L."/>
            <person name="Karasin A.I."/>
        </authorList>
    </citation>
    <scope>NUCLEOTIDE SEQUENCE [LARGE SCALE GENOMIC DNA]</scope>
    <source>
        <strain evidence="12 13">LZ-22</strain>
    </source>
</reference>
<sequence length="141" mass="14509">MHKTSFGYRIRSIGSNPEASDYAGIPIDRTRMQVLILVGALAGLAGVLGLAFFSSGDPNIGGGYELQAIAAAIIGGTAMRGGRACVTGAAIGAFLLATVTAALAYFQVPANWNGFATGAVILAAVSVDGVLRQRKRLRGRR</sequence>
<keyword evidence="13" id="KW-1185">Reference proteome</keyword>
<dbReference type="Pfam" id="PF02653">
    <property type="entry name" value="BPD_transp_2"/>
    <property type="match status" value="1"/>
</dbReference>
<keyword evidence="3" id="KW-0813">Transport</keyword>
<proteinExistence type="predicted"/>
<keyword evidence="6 11" id="KW-0812">Transmembrane</keyword>
<evidence type="ECO:0000256" key="9">
    <source>
        <dbReference type="ARBA" id="ARBA00025439"/>
    </source>
</evidence>
<evidence type="ECO:0000256" key="1">
    <source>
        <dbReference type="ARBA" id="ARBA00004651"/>
    </source>
</evidence>
<feature type="transmembrane region" description="Helical" evidence="11">
    <location>
        <begin position="60"/>
        <end position="79"/>
    </location>
</feature>
<evidence type="ECO:0000256" key="5">
    <source>
        <dbReference type="ARBA" id="ARBA00022519"/>
    </source>
</evidence>
<keyword evidence="7 11" id="KW-1133">Transmembrane helix</keyword>